<reference evidence="1" key="1">
    <citation type="submission" date="2018-06" db="EMBL/GenBank/DDBJ databases">
        <authorList>
            <person name="Zhirakovskaya E."/>
        </authorList>
    </citation>
    <scope>NUCLEOTIDE SEQUENCE</scope>
</reference>
<proteinExistence type="predicted"/>
<dbReference type="Pfam" id="PF13557">
    <property type="entry name" value="Phenol_MetA_deg"/>
    <property type="match status" value="1"/>
</dbReference>
<organism evidence="1">
    <name type="scientific">hydrothermal vent metagenome</name>
    <dbReference type="NCBI Taxonomy" id="652676"/>
    <lineage>
        <taxon>unclassified sequences</taxon>
        <taxon>metagenomes</taxon>
        <taxon>ecological metagenomes</taxon>
    </lineage>
</organism>
<gene>
    <name evidence="1" type="ORF">MNBD_GAMMA07-268</name>
</gene>
<feature type="non-terminal residue" evidence="1">
    <location>
        <position position="1"/>
    </location>
</feature>
<dbReference type="AlphaFoldDB" id="A0A3B0XNN1"/>
<evidence type="ECO:0000313" key="1">
    <source>
        <dbReference type="EMBL" id="VAW57734.1"/>
    </source>
</evidence>
<dbReference type="InterPro" id="IPR025737">
    <property type="entry name" value="FApF"/>
</dbReference>
<name>A0A3B0XNN1_9ZZZZ</name>
<sequence>HIHKVGGLMMSYQYMQGRMEGTMTGTSDDPNNLAPDFRVTPVSMDMIMNMLGAMYGYSKNLTLMAMIPVTRSNSMDIQNNTSLRQFTTESSGVGDLKLSALMLAGKDFVFRAGLNIPTGSIDNTDQLPNLRTVVLPYPMQLGSGSYELSFGGVYAKKTGRTTFGSKSEFNLVVNDNDRGYRRGNSLLLTAWQSYKVTPSTAAHGRLKFTDRGNISGVDSTIPLGAPPAVTTAQGGTRLDLLFGMNYMLFHGAMMGFEIGTPIYQDLDGPQGKMKYFFRLGMMYGF</sequence>
<dbReference type="EMBL" id="UOFF01000448">
    <property type="protein sequence ID" value="VAW57734.1"/>
    <property type="molecule type" value="Genomic_DNA"/>
</dbReference>
<protein>
    <submittedName>
        <fullName evidence="1">Uncharacterized protein</fullName>
    </submittedName>
</protein>
<accession>A0A3B0XNN1</accession>